<evidence type="ECO:0000259" key="9">
    <source>
        <dbReference type="Pfam" id="PF01555"/>
    </source>
</evidence>
<keyword evidence="11" id="KW-1185">Reference proteome</keyword>
<evidence type="ECO:0000313" key="11">
    <source>
        <dbReference type="Proteomes" id="UP000515728"/>
    </source>
</evidence>
<keyword evidence="7" id="KW-0238">DNA-binding</keyword>
<feature type="domain" description="DNA methylase N-4/N-6" evidence="9">
    <location>
        <begin position="27"/>
        <end position="61"/>
    </location>
</feature>
<comment type="catalytic activity">
    <reaction evidence="8">
        <text>a 2'-deoxycytidine in DNA + S-adenosyl-L-methionine = an N(4)-methyl-2'-deoxycytidine in DNA + S-adenosyl-L-homocysteine + H(+)</text>
        <dbReference type="Rhea" id="RHEA:16857"/>
        <dbReference type="Rhea" id="RHEA-COMP:11369"/>
        <dbReference type="Rhea" id="RHEA-COMP:13674"/>
        <dbReference type="ChEBI" id="CHEBI:15378"/>
        <dbReference type="ChEBI" id="CHEBI:57856"/>
        <dbReference type="ChEBI" id="CHEBI:59789"/>
        <dbReference type="ChEBI" id="CHEBI:85452"/>
        <dbReference type="ChEBI" id="CHEBI:137933"/>
        <dbReference type="EC" id="2.1.1.113"/>
    </reaction>
</comment>
<dbReference type="GO" id="GO:0008170">
    <property type="term" value="F:N-methyltransferase activity"/>
    <property type="evidence" value="ECO:0007669"/>
    <property type="project" value="InterPro"/>
</dbReference>
<dbReference type="KEGG" id="ppel:H6H00_15405"/>
<dbReference type="REBASE" id="442102">
    <property type="entry name" value="M.Psp1532ORF15405P"/>
</dbReference>
<evidence type="ECO:0000256" key="4">
    <source>
        <dbReference type="ARBA" id="ARBA00022679"/>
    </source>
</evidence>
<dbReference type="InterPro" id="IPR029063">
    <property type="entry name" value="SAM-dependent_MTases_sf"/>
</dbReference>
<dbReference type="Proteomes" id="UP000515728">
    <property type="component" value="Chromosome"/>
</dbReference>
<organism evidence="10 11">
    <name type="scientific">Pseudonocardia petroleophila</name>
    <dbReference type="NCBI Taxonomy" id="37331"/>
    <lineage>
        <taxon>Bacteria</taxon>
        <taxon>Bacillati</taxon>
        <taxon>Actinomycetota</taxon>
        <taxon>Actinomycetes</taxon>
        <taxon>Pseudonocardiales</taxon>
        <taxon>Pseudonocardiaceae</taxon>
        <taxon>Pseudonocardia</taxon>
    </lineage>
</organism>
<proteinExistence type="inferred from homology"/>
<evidence type="ECO:0000256" key="8">
    <source>
        <dbReference type="ARBA" id="ARBA00049120"/>
    </source>
</evidence>
<dbReference type="InterPro" id="IPR002941">
    <property type="entry name" value="DNA_methylase_N4/N6"/>
</dbReference>
<keyword evidence="4" id="KW-0808">Transferase</keyword>
<dbReference type="GO" id="GO:0003677">
    <property type="term" value="F:DNA binding"/>
    <property type="evidence" value="ECO:0007669"/>
    <property type="project" value="UniProtKB-KW"/>
</dbReference>
<dbReference type="InterPro" id="IPR017985">
    <property type="entry name" value="MeTrfase_CN4_CS"/>
</dbReference>
<dbReference type="Pfam" id="PF01555">
    <property type="entry name" value="N6_N4_Mtase"/>
    <property type="match status" value="1"/>
</dbReference>
<evidence type="ECO:0000256" key="7">
    <source>
        <dbReference type="ARBA" id="ARBA00023125"/>
    </source>
</evidence>
<evidence type="ECO:0000256" key="2">
    <source>
        <dbReference type="ARBA" id="ARBA00012185"/>
    </source>
</evidence>
<evidence type="ECO:0000256" key="3">
    <source>
        <dbReference type="ARBA" id="ARBA00022603"/>
    </source>
</evidence>
<name>A0A7G7MQR1_9PSEU</name>
<evidence type="ECO:0000313" key="10">
    <source>
        <dbReference type="EMBL" id="QNG55122.1"/>
    </source>
</evidence>
<dbReference type="SUPFAM" id="SSF53335">
    <property type="entry name" value="S-adenosyl-L-methionine-dependent methyltransferases"/>
    <property type="match status" value="2"/>
</dbReference>
<dbReference type="Gene3D" id="3.40.50.150">
    <property type="entry name" value="Vaccinia Virus protein VP39"/>
    <property type="match status" value="2"/>
</dbReference>
<evidence type="ECO:0000256" key="6">
    <source>
        <dbReference type="ARBA" id="ARBA00022747"/>
    </source>
</evidence>
<dbReference type="GO" id="GO:0009307">
    <property type="term" value="P:DNA restriction-modification system"/>
    <property type="evidence" value="ECO:0007669"/>
    <property type="project" value="UniProtKB-KW"/>
</dbReference>
<dbReference type="EMBL" id="CP060131">
    <property type="protein sequence ID" value="QNG55122.1"/>
    <property type="molecule type" value="Genomic_DNA"/>
</dbReference>
<sequence length="386" mass="42848">MADVFPYYAGFSFRWAMAELEHGLSGPDGGWVLDPWNGSGTTTRAAQQLGLRSVGIDLNPAASVVAALRSQTQDAMAEVGKLELPEQSTDLPPGPLRYWFKDEVSRRLVQWLSQGNQKLDALDRQLKIVALFRTVRRLTSSFQGSNPTWVRRSRKESDRIGLPLESLDELIVSEHKWLLDRLRSDEAERTGSVRLATASAARLPIPDDSISMILTSPPYLTRIDYGVAYARELAVLGIDIWGESTIRLDLMGTTLTRVKKSQPAAMSTAARDLLVNVSAHSSKASHSYYSQQAHQYVADLGLGLGEISRVSRPGAFLTLVVQDSYYKDVHVRLADICIGEAELRGWKMIERIPFSVRRSLVSLNSAAQSYKKQAVVESVIRLQFDG</sequence>
<keyword evidence="6" id="KW-0680">Restriction system</keyword>
<keyword evidence="5" id="KW-0949">S-adenosyl-L-methionine</keyword>
<dbReference type="AlphaFoldDB" id="A0A7G7MQR1"/>
<protein>
    <recommendedName>
        <fullName evidence="2">site-specific DNA-methyltransferase (cytosine-N(4)-specific)</fullName>
        <ecNumber evidence="2">2.1.1.113</ecNumber>
    </recommendedName>
</protein>
<reference evidence="10 11" key="1">
    <citation type="submission" date="2020-08" db="EMBL/GenBank/DDBJ databases">
        <authorList>
            <person name="Mo P."/>
        </authorList>
    </citation>
    <scope>NUCLEOTIDE SEQUENCE [LARGE SCALE GENOMIC DNA]</scope>
    <source>
        <strain evidence="10 11">CGMCC 4.1532</strain>
    </source>
</reference>
<comment type="similarity">
    <text evidence="1">Belongs to the N(4)/N(6)-methyltransferase family. N(4) subfamily.</text>
</comment>
<evidence type="ECO:0000256" key="1">
    <source>
        <dbReference type="ARBA" id="ARBA00010203"/>
    </source>
</evidence>
<accession>A0A7G7MQR1</accession>
<evidence type="ECO:0000256" key="5">
    <source>
        <dbReference type="ARBA" id="ARBA00022691"/>
    </source>
</evidence>
<dbReference type="GO" id="GO:0032259">
    <property type="term" value="P:methylation"/>
    <property type="evidence" value="ECO:0007669"/>
    <property type="project" value="UniProtKB-KW"/>
</dbReference>
<dbReference type="GO" id="GO:0015667">
    <property type="term" value="F:site-specific DNA-methyltransferase (cytosine-N4-specific) activity"/>
    <property type="evidence" value="ECO:0007669"/>
    <property type="project" value="UniProtKB-EC"/>
</dbReference>
<dbReference type="EC" id="2.1.1.113" evidence="2"/>
<keyword evidence="3" id="KW-0489">Methyltransferase</keyword>
<dbReference type="PROSITE" id="PS00093">
    <property type="entry name" value="N4_MTASE"/>
    <property type="match status" value="1"/>
</dbReference>
<gene>
    <name evidence="10" type="ORF">H6H00_15405</name>
</gene>